<gene>
    <name evidence="1" type="ORF">ODALV1_LOCUS1539</name>
</gene>
<dbReference type="Proteomes" id="UP001642540">
    <property type="component" value="Unassembled WGS sequence"/>
</dbReference>
<protein>
    <recommendedName>
        <fullName evidence="3">Secreted protein</fullName>
    </recommendedName>
</protein>
<reference evidence="1 2" key="1">
    <citation type="submission" date="2024-08" db="EMBL/GenBank/DDBJ databases">
        <authorList>
            <person name="Cucini C."/>
            <person name="Frati F."/>
        </authorList>
    </citation>
    <scope>NUCLEOTIDE SEQUENCE [LARGE SCALE GENOMIC DNA]</scope>
</reference>
<name>A0ABP1PM58_9HEXA</name>
<evidence type="ECO:0008006" key="3">
    <source>
        <dbReference type="Google" id="ProtNLM"/>
    </source>
</evidence>
<evidence type="ECO:0000313" key="1">
    <source>
        <dbReference type="EMBL" id="CAL8071047.1"/>
    </source>
</evidence>
<keyword evidence="2" id="KW-1185">Reference proteome</keyword>
<accession>A0ABP1PM58</accession>
<dbReference type="EMBL" id="CAXLJM020000004">
    <property type="protein sequence ID" value="CAL8071047.1"/>
    <property type="molecule type" value="Genomic_DNA"/>
</dbReference>
<evidence type="ECO:0000313" key="2">
    <source>
        <dbReference type="Proteomes" id="UP001642540"/>
    </source>
</evidence>
<sequence>MTSIKSFLNVVSQLIIIETFINAKALGKSVVNTGFCPTSSQTGGSTWLLYGMPPKCYVAGLKGPCEFNQVLLPKSQDSNYGQCMSSSSYDILIELNSQDGKQDISQKLESYNRIKRQIIPSHAIGEAHETSSGHGIPRGDCPVGTVWSEIRKRCIQNFNCSIC</sequence>
<proteinExistence type="predicted"/>
<organism evidence="1 2">
    <name type="scientific">Orchesella dallaii</name>
    <dbReference type="NCBI Taxonomy" id="48710"/>
    <lineage>
        <taxon>Eukaryota</taxon>
        <taxon>Metazoa</taxon>
        <taxon>Ecdysozoa</taxon>
        <taxon>Arthropoda</taxon>
        <taxon>Hexapoda</taxon>
        <taxon>Collembola</taxon>
        <taxon>Entomobryomorpha</taxon>
        <taxon>Entomobryoidea</taxon>
        <taxon>Orchesellidae</taxon>
        <taxon>Orchesellinae</taxon>
        <taxon>Orchesella</taxon>
    </lineage>
</organism>
<comment type="caution">
    <text evidence="1">The sequence shown here is derived from an EMBL/GenBank/DDBJ whole genome shotgun (WGS) entry which is preliminary data.</text>
</comment>